<organism evidence="2 3">
    <name type="scientific">Triparma columacea</name>
    <dbReference type="NCBI Taxonomy" id="722753"/>
    <lineage>
        <taxon>Eukaryota</taxon>
        <taxon>Sar</taxon>
        <taxon>Stramenopiles</taxon>
        <taxon>Ochrophyta</taxon>
        <taxon>Bolidophyceae</taxon>
        <taxon>Parmales</taxon>
        <taxon>Triparmaceae</taxon>
        <taxon>Triparma</taxon>
    </lineage>
</organism>
<reference evidence="3" key="1">
    <citation type="journal article" date="2023" name="Commun. Biol.">
        <title>Genome analysis of Parmales, the sister group of diatoms, reveals the evolutionary specialization of diatoms from phago-mixotrophs to photoautotrophs.</title>
        <authorList>
            <person name="Ban H."/>
            <person name="Sato S."/>
            <person name="Yoshikawa S."/>
            <person name="Yamada K."/>
            <person name="Nakamura Y."/>
            <person name="Ichinomiya M."/>
            <person name="Sato N."/>
            <person name="Blanc-Mathieu R."/>
            <person name="Endo H."/>
            <person name="Kuwata A."/>
            <person name="Ogata H."/>
        </authorList>
    </citation>
    <scope>NUCLEOTIDE SEQUENCE [LARGE SCALE GENOMIC DNA]</scope>
</reference>
<evidence type="ECO:0000313" key="2">
    <source>
        <dbReference type="EMBL" id="GMI48687.1"/>
    </source>
</evidence>
<evidence type="ECO:0000256" key="1">
    <source>
        <dbReference type="SAM" id="MobiDB-lite"/>
    </source>
</evidence>
<protein>
    <submittedName>
        <fullName evidence="2">Uncharacterized protein</fullName>
    </submittedName>
</protein>
<dbReference type="Proteomes" id="UP001165065">
    <property type="component" value="Unassembled WGS sequence"/>
</dbReference>
<feature type="compositionally biased region" description="Basic and acidic residues" evidence="1">
    <location>
        <begin position="24"/>
        <end position="37"/>
    </location>
</feature>
<feature type="region of interest" description="Disordered" evidence="1">
    <location>
        <begin position="1"/>
        <end position="42"/>
    </location>
</feature>
<evidence type="ECO:0000313" key="3">
    <source>
        <dbReference type="Proteomes" id="UP001165065"/>
    </source>
</evidence>
<dbReference type="EMBL" id="BRYA01000417">
    <property type="protein sequence ID" value="GMI48687.1"/>
    <property type="molecule type" value="Genomic_DNA"/>
</dbReference>
<comment type="caution">
    <text evidence="2">The sequence shown here is derived from an EMBL/GenBank/DDBJ whole genome shotgun (WGS) entry which is preliminary data.</text>
</comment>
<proteinExistence type="predicted"/>
<accession>A0A9W7LGK0</accession>
<name>A0A9W7LGK0_9STRA</name>
<gene>
    <name evidence="2" type="ORF">TrCOL_g12503</name>
</gene>
<dbReference type="AlphaFoldDB" id="A0A9W7LGK0"/>
<keyword evidence="3" id="KW-1185">Reference proteome</keyword>
<sequence length="98" mass="10609">MSETSKQRSTQRESETAQGIHKQAGRDGETEEGRSETHVSSWYEECQTSFGKGDLQDEDWDRDSVVASSFGTYACAIFATILGPPVPGSSSGSESRNA</sequence>